<dbReference type="EMBL" id="JAAIKE010000011">
    <property type="protein sequence ID" value="NEX48476.1"/>
    <property type="molecule type" value="Genomic_DNA"/>
</dbReference>
<evidence type="ECO:0000313" key="1">
    <source>
        <dbReference type="EMBL" id="NEX48476.1"/>
    </source>
</evidence>
<gene>
    <name evidence="1" type="ORF">G3572_19940</name>
</gene>
<organism evidence="1 2">
    <name type="scientific">Pseudotabrizicola algicola</name>
    <dbReference type="NCBI Taxonomy" id="2709381"/>
    <lineage>
        <taxon>Bacteria</taxon>
        <taxon>Pseudomonadati</taxon>
        <taxon>Pseudomonadota</taxon>
        <taxon>Alphaproteobacteria</taxon>
        <taxon>Rhodobacterales</taxon>
        <taxon>Paracoccaceae</taxon>
        <taxon>Pseudotabrizicola</taxon>
    </lineage>
</organism>
<dbReference type="AlphaFoldDB" id="A0A6B3RTD2"/>
<sequence>MRKNKRKISHAQMNNRLEEFIRSFVNNIGDEAVSMNKIDTATRIFVDALTPLERGMLLYEGAVPIEPSQLSSSDYDYYSNKYGAENMEKGCFFRLPSGKTSFTSHEHNLKYKVGN</sequence>
<evidence type="ECO:0000313" key="2">
    <source>
        <dbReference type="Proteomes" id="UP000481421"/>
    </source>
</evidence>
<protein>
    <submittedName>
        <fullName evidence="1">Uncharacterized protein</fullName>
    </submittedName>
</protein>
<proteinExistence type="predicted"/>
<dbReference type="Proteomes" id="UP000481421">
    <property type="component" value="Unassembled WGS sequence"/>
</dbReference>
<dbReference type="RefSeq" id="WP_164615147.1">
    <property type="nucleotide sequence ID" value="NZ_JAAIKE010000011.1"/>
</dbReference>
<keyword evidence="2" id="KW-1185">Reference proteome</keyword>
<name>A0A6B3RTD2_9RHOB</name>
<reference evidence="1 2" key="1">
    <citation type="submission" date="2020-02" db="EMBL/GenBank/DDBJ databases">
        <title>Rhodobacter algicola sp. nov., isolated from microalga culture.</title>
        <authorList>
            <person name="Park C.-Y."/>
        </authorList>
    </citation>
    <scope>NUCLEOTIDE SEQUENCE [LARGE SCALE GENOMIC DNA]</scope>
    <source>
        <strain evidence="1 2">ETT8</strain>
    </source>
</reference>
<accession>A0A6B3RTD2</accession>
<comment type="caution">
    <text evidence="1">The sequence shown here is derived from an EMBL/GenBank/DDBJ whole genome shotgun (WGS) entry which is preliminary data.</text>
</comment>